<dbReference type="OrthoDB" id="1635626at2759"/>
<dbReference type="PaxDb" id="4097-A0A1S4DQR4"/>
<evidence type="ECO:0000256" key="2">
    <source>
        <dbReference type="ARBA" id="ARBA00004123"/>
    </source>
</evidence>
<dbReference type="RefSeq" id="XP_016515762.1">
    <property type="nucleotide sequence ID" value="XM_016660276.1"/>
</dbReference>
<gene>
    <name evidence="10" type="primary">LOC107832428</name>
</gene>
<keyword evidence="5" id="KW-0479">Metal-binding</keyword>
<feature type="compositionally biased region" description="Low complexity" evidence="8">
    <location>
        <begin position="260"/>
        <end position="273"/>
    </location>
</feature>
<dbReference type="AlphaFoldDB" id="A0A1S4DQR4"/>
<evidence type="ECO:0000256" key="5">
    <source>
        <dbReference type="ARBA" id="ARBA00022723"/>
    </source>
</evidence>
<feature type="domain" description="DDE Tnp4" evidence="9">
    <location>
        <begin position="106"/>
        <end position="233"/>
    </location>
</feature>
<dbReference type="GO" id="GO:0046872">
    <property type="term" value="F:metal ion binding"/>
    <property type="evidence" value="ECO:0007669"/>
    <property type="project" value="UniProtKB-KW"/>
</dbReference>
<accession>A0A1S4DQR4</accession>
<dbReference type="STRING" id="4097.A0A1S4DQR4"/>
<dbReference type="InterPro" id="IPR045249">
    <property type="entry name" value="HARBI1-like"/>
</dbReference>
<protein>
    <recommendedName>
        <fullName evidence="9">DDE Tnp4 domain-containing protein</fullName>
    </recommendedName>
</protein>
<evidence type="ECO:0000256" key="4">
    <source>
        <dbReference type="ARBA" id="ARBA00022722"/>
    </source>
</evidence>
<evidence type="ECO:0000259" key="9">
    <source>
        <dbReference type="Pfam" id="PF13359"/>
    </source>
</evidence>
<dbReference type="KEGG" id="nta:107832428"/>
<dbReference type="GO" id="GO:0005634">
    <property type="term" value="C:nucleus"/>
    <property type="evidence" value="ECO:0007669"/>
    <property type="project" value="UniProtKB-SubCell"/>
</dbReference>
<dbReference type="GO" id="GO:0004518">
    <property type="term" value="F:nuclease activity"/>
    <property type="evidence" value="ECO:0007669"/>
    <property type="project" value="UniProtKB-KW"/>
</dbReference>
<dbReference type="OMA" id="CAIADHA"/>
<sequence length="297" mass="34597">MSISSSDSTDSDSDIENYIMCCAIADHAEQVARENRLLSLQPQHTSRPGMAWVVELLWGHRMRMYESMRFYPETFHRLIEVIRQNNLLSSKGRITRVPVMESVNFFFLIRSPGWEGTAHNSKVLENAILDPLAKFSFQPHDKYYVVDAGLRNTKGFLAPYKGTLYHLQDYRGSDREPKNGKELVNYRHASLRNVIERTFGAWKSRFRILRQGMNNYDFNTQVKIVIACAVLHNFLRELQSGDGIFTEYEHDDTDVDETEQQSTQSSNTTSSFRSSDREMHARREEIVCIMWENYITE</sequence>
<name>A0A1S4DQR4_TOBAC</name>
<keyword evidence="6" id="KW-0378">Hydrolase</keyword>
<evidence type="ECO:0000256" key="3">
    <source>
        <dbReference type="ARBA" id="ARBA00006958"/>
    </source>
</evidence>
<dbReference type="PANTHER" id="PTHR22930">
    <property type="match status" value="1"/>
</dbReference>
<proteinExistence type="inferred from homology"/>
<keyword evidence="7" id="KW-0539">Nucleus</keyword>
<organism evidence="10">
    <name type="scientific">Nicotiana tabacum</name>
    <name type="common">Common tobacco</name>
    <dbReference type="NCBI Taxonomy" id="4097"/>
    <lineage>
        <taxon>Eukaryota</taxon>
        <taxon>Viridiplantae</taxon>
        <taxon>Streptophyta</taxon>
        <taxon>Embryophyta</taxon>
        <taxon>Tracheophyta</taxon>
        <taxon>Spermatophyta</taxon>
        <taxon>Magnoliopsida</taxon>
        <taxon>eudicotyledons</taxon>
        <taxon>Gunneridae</taxon>
        <taxon>Pentapetalae</taxon>
        <taxon>asterids</taxon>
        <taxon>lamiids</taxon>
        <taxon>Solanales</taxon>
        <taxon>Solanaceae</taxon>
        <taxon>Nicotianoideae</taxon>
        <taxon>Nicotianeae</taxon>
        <taxon>Nicotiana</taxon>
    </lineage>
</organism>
<evidence type="ECO:0000256" key="6">
    <source>
        <dbReference type="ARBA" id="ARBA00022801"/>
    </source>
</evidence>
<dbReference type="InterPro" id="IPR027806">
    <property type="entry name" value="HARBI1_dom"/>
</dbReference>
<dbReference type="PANTHER" id="PTHR22930:SF251">
    <property type="entry name" value="DDE TNP4 DOMAIN-CONTAINING PROTEIN"/>
    <property type="match status" value="1"/>
</dbReference>
<dbReference type="Pfam" id="PF13359">
    <property type="entry name" value="DDE_Tnp_4"/>
    <property type="match status" value="1"/>
</dbReference>
<comment type="similarity">
    <text evidence="3">Belongs to the HARBI1 family.</text>
</comment>
<evidence type="ECO:0000256" key="8">
    <source>
        <dbReference type="SAM" id="MobiDB-lite"/>
    </source>
</evidence>
<evidence type="ECO:0000256" key="7">
    <source>
        <dbReference type="ARBA" id="ARBA00023242"/>
    </source>
</evidence>
<feature type="region of interest" description="Disordered" evidence="8">
    <location>
        <begin position="252"/>
        <end position="278"/>
    </location>
</feature>
<comment type="cofactor">
    <cofactor evidence="1">
        <name>a divalent metal cation</name>
        <dbReference type="ChEBI" id="CHEBI:60240"/>
    </cofactor>
</comment>
<comment type="subcellular location">
    <subcellularLocation>
        <location evidence="2">Nucleus</location>
    </subcellularLocation>
</comment>
<reference evidence="10" key="1">
    <citation type="submission" date="2025-08" db="UniProtKB">
        <authorList>
            <consortium name="RefSeq"/>
        </authorList>
    </citation>
    <scope>IDENTIFICATION</scope>
</reference>
<evidence type="ECO:0000313" key="10">
    <source>
        <dbReference type="RefSeq" id="XP_016515762.1"/>
    </source>
</evidence>
<evidence type="ECO:0000256" key="1">
    <source>
        <dbReference type="ARBA" id="ARBA00001968"/>
    </source>
</evidence>
<keyword evidence="4" id="KW-0540">Nuclease</keyword>
<dbReference type="GO" id="GO:0016787">
    <property type="term" value="F:hydrolase activity"/>
    <property type="evidence" value="ECO:0007669"/>
    <property type="project" value="UniProtKB-KW"/>
</dbReference>